<dbReference type="EMBL" id="SPUK01000003">
    <property type="protein sequence ID" value="TQV98264.1"/>
    <property type="molecule type" value="Genomic_DNA"/>
</dbReference>
<name>A0A545W681_9HYPO</name>
<protein>
    <submittedName>
        <fullName evidence="1">Uncharacterized protein</fullName>
    </submittedName>
</protein>
<comment type="caution">
    <text evidence="1">The sequence shown here is derived from an EMBL/GenBank/DDBJ whole genome shotgun (WGS) entry which is preliminary data.</text>
</comment>
<proteinExistence type="predicted"/>
<evidence type="ECO:0000313" key="1">
    <source>
        <dbReference type="EMBL" id="TQV98264.1"/>
    </source>
</evidence>
<dbReference type="AlphaFoldDB" id="A0A545W681"/>
<evidence type="ECO:0000313" key="2">
    <source>
        <dbReference type="Proteomes" id="UP000315783"/>
    </source>
</evidence>
<sequence length="111" mass="12772">MYDSLSGMSINYWTVPARLPTTPGSLDWSRVAPLKSHEPPGKQARPLVDMAIRVVAKNIGHVSKELLEPIPARVLWRLWRFLEARFVHPISPPYTALRSRHHHTPPYLSFR</sequence>
<accession>A0A545W681</accession>
<dbReference type="Proteomes" id="UP000315783">
    <property type="component" value="Unassembled WGS sequence"/>
</dbReference>
<gene>
    <name evidence="1" type="ORF">IF1G_02344</name>
</gene>
<organism evidence="1 2">
    <name type="scientific">Cordyceps javanica</name>
    <dbReference type="NCBI Taxonomy" id="43265"/>
    <lineage>
        <taxon>Eukaryota</taxon>
        <taxon>Fungi</taxon>
        <taxon>Dikarya</taxon>
        <taxon>Ascomycota</taxon>
        <taxon>Pezizomycotina</taxon>
        <taxon>Sordariomycetes</taxon>
        <taxon>Hypocreomycetidae</taxon>
        <taxon>Hypocreales</taxon>
        <taxon>Cordycipitaceae</taxon>
        <taxon>Cordyceps</taxon>
    </lineage>
</organism>
<keyword evidence="2" id="KW-1185">Reference proteome</keyword>
<reference evidence="1 2" key="1">
    <citation type="journal article" date="2019" name="Appl. Microbiol. Biotechnol.">
        <title>Genome sequence of Isaria javanica and comparative genome analysis insights into family S53 peptidase evolution in fungal entomopathogens.</title>
        <authorList>
            <person name="Lin R."/>
            <person name="Zhang X."/>
            <person name="Xin B."/>
            <person name="Zou M."/>
            <person name="Gao Y."/>
            <person name="Qin F."/>
            <person name="Hu Q."/>
            <person name="Xie B."/>
            <person name="Cheng X."/>
        </authorList>
    </citation>
    <scope>NUCLEOTIDE SEQUENCE [LARGE SCALE GENOMIC DNA]</scope>
    <source>
        <strain evidence="1 2">IJ1G</strain>
    </source>
</reference>